<dbReference type="InterPro" id="IPR012944">
    <property type="entry name" value="SusD_RagB_dom"/>
</dbReference>
<protein>
    <submittedName>
        <fullName evidence="8">SusD family protein</fullName>
    </submittedName>
</protein>
<keyword evidence="5" id="KW-0998">Cell outer membrane</keyword>
<name>A0A521EEG8_9SPHI</name>
<evidence type="ECO:0000313" key="9">
    <source>
        <dbReference type="Proteomes" id="UP000320300"/>
    </source>
</evidence>
<dbReference type="OrthoDB" id="653598at2"/>
<dbReference type="Pfam" id="PF07980">
    <property type="entry name" value="SusD_RagB"/>
    <property type="match status" value="1"/>
</dbReference>
<dbReference type="SUPFAM" id="SSF48452">
    <property type="entry name" value="TPR-like"/>
    <property type="match status" value="1"/>
</dbReference>
<dbReference type="InterPro" id="IPR011990">
    <property type="entry name" value="TPR-like_helical_dom_sf"/>
</dbReference>
<dbReference type="GO" id="GO:0009279">
    <property type="term" value="C:cell outer membrane"/>
    <property type="evidence" value="ECO:0007669"/>
    <property type="project" value="UniProtKB-SubCell"/>
</dbReference>
<dbReference type="EMBL" id="FXTN01000008">
    <property type="protein sequence ID" value="SMO82314.1"/>
    <property type="molecule type" value="Genomic_DNA"/>
</dbReference>
<evidence type="ECO:0000256" key="2">
    <source>
        <dbReference type="ARBA" id="ARBA00006275"/>
    </source>
</evidence>
<dbReference type="InterPro" id="IPR033985">
    <property type="entry name" value="SusD-like_N"/>
</dbReference>
<evidence type="ECO:0000313" key="8">
    <source>
        <dbReference type="EMBL" id="SMO82314.1"/>
    </source>
</evidence>
<sequence>MKKNILTFLKYFLILPVFLFAPACKKGFLDAKPNSSIVTPKTLDDLEGLLKNNLITQSTPGLSQMACDDYVFAGYNEWQSANTVERNSYIWSKDIFQGANNVWAWSYPYLGAFYSNNALEGLDKIEMTPANSSQYKQIKGWAYFVRAFMFYDLARHFSPVYNAATAHTDLGIPLKLRTEIDEVVPRSSLQQTYDQIFIDINRAIPLLNNLPESKRNRPSKVSAYALASRISLSMRNYPKAEAYADSTLRLYNNLIDYNTVDTVTETPFLIDNQEVLYSATTPGIYFEINGKTTTNTSVIPNPDIVSSYQQFDLRKPIFFITNPIGQLSMKHGYEGLFSAYPFSGLALDEIYLIKAECLARRGEIIQSMTWLNNLLIKRFSTGNFVPVSAANAAEALLIVLGERRKELIWRTLRWDDLKRLNLEGANITLTRVLNGQTYSIAPNDSRYVFPIPDDEIALSGIQQNKR</sequence>
<dbReference type="Pfam" id="PF14322">
    <property type="entry name" value="SusD-like_3"/>
    <property type="match status" value="1"/>
</dbReference>
<feature type="domain" description="SusD-like N-terminal" evidence="7">
    <location>
        <begin position="28"/>
        <end position="232"/>
    </location>
</feature>
<dbReference type="Proteomes" id="UP000320300">
    <property type="component" value="Unassembled WGS sequence"/>
</dbReference>
<evidence type="ECO:0000256" key="3">
    <source>
        <dbReference type="ARBA" id="ARBA00022729"/>
    </source>
</evidence>
<evidence type="ECO:0000256" key="5">
    <source>
        <dbReference type="ARBA" id="ARBA00023237"/>
    </source>
</evidence>
<evidence type="ECO:0000259" key="7">
    <source>
        <dbReference type="Pfam" id="PF14322"/>
    </source>
</evidence>
<dbReference type="Gene3D" id="1.25.40.390">
    <property type="match status" value="1"/>
</dbReference>
<organism evidence="8 9">
    <name type="scientific">Pedobacter westerhofensis</name>
    <dbReference type="NCBI Taxonomy" id="425512"/>
    <lineage>
        <taxon>Bacteria</taxon>
        <taxon>Pseudomonadati</taxon>
        <taxon>Bacteroidota</taxon>
        <taxon>Sphingobacteriia</taxon>
        <taxon>Sphingobacteriales</taxon>
        <taxon>Sphingobacteriaceae</taxon>
        <taxon>Pedobacter</taxon>
    </lineage>
</organism>
<feature type="domain" description="RagB/SusD" evidence="6">
    <location>
        <begin position="349"/>
        <end position="463"/>
    </location>
</feature>
<keyword evidence="9" id="KW-1185">Reference proteome</keyword>
<proteinExistence type="inferred from homology"/>
<keyword evidence="4" id="KW-0472">Membrane</keyword>
<dbReference type="AlphaFoldDB" id="A0A521EEG8"/>
<evidence type="ECO:0000259" key="6">
    <source>
        <dbReference type="Pfam" id="PF07980"/>
    </source>
</evidence>
<accession>A0A521EEG8</accession>
<comment type="similarity">
    <text evidence="2">Belongs to the SusD family.</text>
</comment>
<keyword evidence="3" id="KW-0732">Signal</keyword>
<evidence type="ECO:0000256" key="1">
    <source>
        <dbReference type="ARBA" id="ARBA00004442"/>
    </source>
</evidence>
<reference evidence="8 9" key="1">
    <citation type="submission" date="2017-05" db="EMBL/GenBank/DDBJ databases">
        <authorList>
            <person name="Varghese N."/>
            <person name="Submissions S."/>
        </authorList>
    </citation>
    <scope>NUCLEOTIDE SEQUENCE [LARGE SCALE GENOMIC DNA]</scope>
    <source>
        <strain evidence="8 9">DSM 19036</strain>
    </source>
</reference>
<dbReference type="RefSeq" id="WP_142529175.1">
    <property type="nucleotide sequence ID" value="NZ_CBCSJO010000008.1"/>
</dbReference>
<comment type="subcellular location">
    <subcellularLocation>
        <location evidence="1">Cell outer membrane</location>
    </subcellularLocation>
</comment>
<evidence type="ECO:0000256" key="4">
    <source>
        <dbReference type="ARBA" id="ARBA00023136"/>
    </source>
</evidence>
<gene>
    <name evidence="8" type="ORF">SAMN06265348_10813</name>
</gene>